<dbReference type="Gene3D" id="2.60.40.1120">
    <property type="entry name" value="Carboxypeptidase-like, regulatory domain"/>
    <property type="match status" value="1"/>
</dbReference>
<dbReference type="OrthoDB" id="1223654at2"/>
<evidence type="ECO:0000256" key="1">
    <source>
        <dbReference type="SAM" id="SignalP"/>
    </source>
</evidence>
<evidence type="ECO:0000313" key="2">
    <source>
        <dbReference type="EMBL" id="TSJ39490.1"/>
    </source>
</evidence>
<organism evidence="2 3">
    <name type="scientific">Mucilaginibacter corticis</name>
    <dbReference type="NCBI Taxonomy" id="2597670"/>
    <lineage>
        <taxon>Bacteria</taxon>
        <taxon>Pseudomonadati</taxon>
        <taxon>Bacteroidota</taxon>
        <taxon>Sphingobacteriia</taxon>
        <taxon>Sphingobacteriales</taxon>
        <taxon>Sphingobacteriaceae</taxon>
        <taxon>Mucilaginibacter</taxon>
    </lineage>
</organism>
<dbReference type="RefSeq" id="WP_144249527.1">
    <property type="nucleotide sequence ID" value="NZ_VLPK01000003.1"/>
</dbReference>
<sequence length="407" mass="47052">MRFFRLVVWCILLPVFTVAQSVSITGKIVTKESKSPVARASVFLSNSSFGTISANDGTFELAKLRPGQYTLVVTAVGFEDFVKKVQVGDESINVDVEMQPKTIQLREVVISTNSKADWRRNFEQFKKEFIGTDENAKLCQILNPDALYFTYSKRKLILEAETDKFLVIENRGLGYRVKFLLKDFKSDGVANIITYGGERLFEDLPGSPGQKKLWAKNRDIAYYGSAMHFYRSLYTDKLKEEGFEVHRLTRYLNPTRPSDEVIRQKINKFKSINRIDSANHWVEIANLSKYYMDRLTQIPYFSFELLRSTPTPGIYAITFPNYLYVMYTRKRDEANYKDIFRPLDMPNYEISVITLPDNKNPYALFDKNGIVINGEPLYEGTWSQSRLSELLPVDYVPTQSFDDTQHK</sequence>
<keyword evidence="2" id="KW-0645">Protease</keyword>
<dbReference type="Pfam" id="PF13715">
    <property type="entry name" value="CarbopepD_reg_2"/>
    <property type="match status" value="1"/>
</dbReference>
<dbReference type="SUPFAM" id="SSF49464">
    <property type="entry name" value="Carboxypeptidase regulatory domain-like"/>
    <property type="match status" value="1"/>
</dbReference>
<dbReference type="GO" id="GO:0004180">
    <property type="term" value="F:carboxypeptidase activity"/>
    <property type="evidence" value="ECO:0007669"/>
    <property type="project" value="UniProtKB-KW"/>
</dbReference>
<keyword evidence="2" id="KW-0378">Hydrolase</keyword>
<keyword evidence="2" id="KW-0121">Carboxypeptidase</keyword>
<protein>
    <submittedName>
        <fullName evidence="2">Carboxypeptidase-like regulatory domain-containing protein</fullName>
    </submittedName>
</protein>
<comment type="caution">
    <text evidence="2">The sequence shown here is derived from an EMBL/GenBank/DDBJ whole genome shotgun (WGS) entry which is preliminary data.</text>
</comment>
<feature type="chain" id="PRO_5021707541" evidence="1">
    <location>
        <begin position="20"/>
        <end position="407"/>
    </location>
</feature>
<gene>
    <name evidence="2" type="ORF">FO440_17250</name>
</gene>
<dbReference type="Proteomes" id="UP000318733">
    <property type="component" value="Unassembled WGS sequence"/>
</dbReference>
<evidence type="ECO:0000313" key="3">
    <source>
        <dbReference type="Proteomes" id="UP000318733"/>
    </source>
</evidence>
<dbReference type="AlphaFoldDB" id="A0A556MHV1"/>
<keyword evidence="3" id="KW-1185">Reference proteome</keyword>
<feature type="signal peptide" evidence="1">
    <location>
        <begin position="1"/>
        <end position="19"/>
    </location>
</feature>
<reference evidence="2 3" key="1">
    <citation type="submission" date="2019-07" db="EMBL/GenBank/DDBJ databases">
        <authorList>
            <person name="Huq M.A."/>
        </authorList>
    </citation>
    <scope>NUCLEOTIDE SEQUENCE [LARGE SCALE GENOMIC DNA]</scope>
    <source>
        <strain evidence="2 3">MAH-19</strain>
    </source>
</reference>
<keyword evidence="1" id="KW-0732">Signal</keyword>
<proteinExistence type="predicted"/>
<dbReference type="InterPro" id="IPR008969">
    <property type="entry name" value="CarboxyPept-like_regulatory"/>
</dbReference>
<dbReference type="EMBL" id="VLPK01000003">
    <property type="protein sequence ID" value="TSJ39490.1"/>
    <property type="molecule type" value="Genomic_DNA"/>
</dbReference>
<accession>A0A556MHV1</accession>
<name>A0A556MHV1_9SPHI</name>